<evidence type="ECO:0000256" key="1">
    <source>
        <dbReference type="ARBA" id="ARBA00004123"/>
    </source>
</evidence>
<keyword evidence="4" id="KW-0813">Transport</keyword>
<protein>
    <submittedName>
        <fullName evidence="8">Uncharacterized protein</fullName>
    </submittedName>
</protein>
<sequence length="167" mass="18946">MTSVHRSLFSNSKRSKFLTHLTEGVTNILINLLGLSDLDNYHEFCHLMVSLKFNYHLGKLIALPCYPEAIIVSIAYVKSVDPLLLDAYTPEVAKAYIKSCVDPVTILMIHSTRQYLSFLGSFLYGTTTTRAKTRAYFNMLKYVNSHAMDISIHELQLDWLVLLAGQL</sequence>
<dbReference type="GO" id="GO:0005643">
    <property type="term" value="C:nuclear pore"/>
    <property type="evidence" value="ECO:0007669"/>
    <property type="project" value="TreeGrafter"/>
</dbReference>
<name>A0A1A9WWQ4_9MUSC</name>
<dbReference type="Proteomes" id="UP000091820">
    <property type="component" value="Unassembled WGS sequence"/>
</dbReference>
<reference evidence="8" key="2">
    <citation type="submission" date="2020-05" db="UniProtKB">
        <authorList>
            <consortium name="EnsemblMetazoa"/>
        </authorList>
    </citation>
    <scope>IDENTIFICATION</scope>
    <source>
        <strain evidence="8">IAEA</strain>
    </source>
</reference>
<keyword evidence="5" id="KW-0963">Cytoplasm</keyword>
<keyword evidence="6" id="KW-0653">Protein transport</keyword>
<dbReference type="STRING" id="37001.A0A1A9WWQ4"/>
<evidence type="ECO:0000313" key="9">
    <source>
        <dbReference type="Proteomes" id="UP000091820"/>
    </source>
</evidence>
<keyword evidence="9" id="KW-1185">Reference proteome</keyword>
<comment type="similarity">
    <text evidence="3">Belongs to the exportin family.</text>
</comment>
<dbReference type="PANTHER" id="PTHR12596">
    <property type="entry name" value="EXPORTIN 4,7-RELATED"/>
    <property type="match status" value="1"/>
</dbReference>
<evidence type="ECO:0000256" key="5">
    <source>
        <dbReference type="ARBA" id="ARBA00022490"/>
    </source>
</evidence>
<reference evidence="9" key="1">
    <citation type="submission" date="2014-03" db="EMBL/GenBank/DDBJ databases">
        <authorList>
            <person name="Aksoy S."/>
            <person name="Warren W."/>
            <person name="Wilson R.K."/>
        </authorList>
    </citation>
    <scope>NUCLEOTIDE SEQUENCE [LARGE SCALE GENOMIC DNA]</scope>
    <source>
        <strain evidence="9">IAEA</strain>
    </source>
</reference>
<evidence type="ECO:0000256" key="3">
    <source>
        <dbReference type="ARBA" id="ARBA00009466"/>
    </source>
</evidence>
<proteinExistence type="inferred from homology"/>
<organism evidence="8 9">
    <name type="scientific">Glossina brevipalpis</name>
    <dbReference type="NCBI Taxonomy" id="37001"/>
    <lineage>
        <taxon>Eukaryota</taxon>
        <taxon>Metazoa</taxon>
        <taxon>Ecdysozoa</taxon>
        <taxon>Arthropoda</taxon>
        <taxon>Hexapoda</taxon>
        <taxon>Insecta</taxon>
        <taxon>Pterygota</taxon>
        <taxon>Neoptera</taxon>
        <taxon>Endopterygota</taxon>
        <taxon>Diptera</taxon>
        <taxon>Brachycera</taxon>
        <taxon>Muscomorpha</taxon>
        <taxon>Hippoboscoidea</taxon>
        <taxon>Glossinidae</taxon>
        <taxon>Glossina</taxon>
    </lineage>
</organism>
<dbReference type="GO" id="GO:0006611">
    <property type="term" value="P:protein export from nucleus"/>
    <property type="evidence" value="ECO:0007669"/>
    <property type="project" value="TreeGrafter"/>
</dbReference>
<dbReference type="GO" id="GO:0005049">
    <property type="term" value="F:nuclear export signal receptor activity"/>
    <property type="evidence" value="ECO:0007669"/>
    <property type="project" value="InterPro"/>
</dbReference>
<accession>A0A1A9WWQ4</accession>
<evidence type="ECO:0000256" key="6">
    <source>
        <dbReference type="ARBA" id="ARBA00022927"/>
    </source>
</evidence>
<dbReference type="VEuPathDB" id="VectorBase:GBRI035201"/>
<evidence type="ECO:0000256" key="4">
    <source>
        <dbReference type="ARBA" id="ARBA00022448"/>
    </source>
</evidence>
<dbReference type="GO" id="GO:0005737">
    <property type="term" value="C:cytoplasm"/>
    <property type="evidence" value="ECO:0007669"/>
    <property type="project" value="UniProtKB-SubCell"/>
</dbReference>
<evidence type="ECO:0000256" key="2">
    <source>
        <dbReference type="ARBA" id="ARBA00004496"/>
    </source>
</evidence>
<keyword evidence="7" id="KW-0539">Nucleus</keyword>
<dbReference type="InterPro" id="IPR044189">
    <property type="entry name" value="XPO4/7-like"/>
</dbReference>
<dbReference type="PANTHER" id="PTHR12596:SF2">
    <property type="entry name" value="EXPORTIN-7 ISOFORM X1"/>
    <property type="match status" value="1"/>
</dbReference>
<comment type="subcellular location">
    <subcellularLocation>
        <location evidence="2">Cytoplasm</location>
    </subcellularLocation>
    <subcellularLocation>
        <location evidence="1">Nucleus</location>
    </subcellularLocation>
</comment>
<evidence type="ECO:0000313" key="8">
    <source>
        <dbReference type="EnsemblMetazoa" id="GBRI035201-PA"/>
    </source>
</evidence>
<evidence type="ECO:0000256" key="7">
    <source>
        <dbReference type="ARBA" id="ARBA00023242"/>
    </source>
</evidence>
<dbReference type="EnsemblMetazoa" id="GBRI035201-RA">
    <property type="protein sequence ID" value="GBRI035201-PA"/>
    <property type="gene ID" value="GBRI035201"/>
</dbReference>
<dbReference type="AlphaFoldDB" id="A0A1A9WWQ4"/>